<feature type="compositionally biased region" description="Low complexity" evidence="1">
    <location>
        <begin position="1"/>
        <end position="14"/>
    </location>
</feature>
<dbReference type="InterPro" id="IPR050618">
    <property type="entry name" value="Ubq-SigPath_Reg"/>
</dbReference>
<reference evidence="3 4" key="1">
    <citation type="submission" date="2011-02" db="EMBL/GenBank/DDBJ databases">
        <title>The Genome Sequence of Sphaeroforma arctica JP610.</title>
        <authorList>
            <consortium name="The Broad Institute Genome Sequencing Platform"/>
            <person name="Russ C."/>
            <person name="Cuomo C."/>
            <person name="Young S.K."/>
            <person name="Zeng Q."/>
            <person name="Gargeya S."/>
            <person name="Alvarado L."/>
            <person name="Berlin A."/>
            <person name="Chapman S.B."/>
            <person name="Chen Z."/>
            <person name="Freedman E."/>
            <person name="Gellesch M."/>
            <person name="Goldberg J."/>
            <person name="Griggs A."/>
            <person name="Gujja S."/>
            <person name="Heilman E."/>
            <person name="Heiman D."/>
            <person name="Howarth C."/>
            <person name="Mehta T."/>
            <person name="Neiman D."/>
            <person name="Pearson M."/>
            <person name="Roberts A."/>
            <person name="Saif S."/>
            <person name="Shea T."/>
            <person name="Shenoy N."/>
            <person name="Sisk P."/>
            <person name="Stolte C."/>
            <person name="Sykes S."/>
            <person name="White J."/>
            <person name="Yandava C."/>
            <person name="Burger G."/>
            <person name="Gray M.W."/>
            <person name="Holland P.W.H."/>
            <person name="King N."/>
            <person name="Lang F.B.F."/>
            <person name="Roger A.J."/>
            <person name="Ruiz-Trillo I."/>
            <person name="Haas B."/>
            <person name="Nusbaum C."/>
            <person name="Birren B."/>
        </authorList>
    </citation>
    <scope>NUCLEOTIDE SEQUENCE [LARGE SCALE GENOMIC DNA]</scope>
    <source>
        <strain evidence="3 4">JP610</strain>
    </source>
</reference>
<dbReference type="Pfam" id="PF08513">
    <property type="entry name" value="LisH"/>
    <property type="match status" value="1"/>
</dbReference>
<protein>
    <recommendedName>
        <fullName evidence="2">CTLH domain-containing protein</fullName>
    </recommendedName>
</protein>
<organism evidence="3 4">
    <name type="scientific">Sphaeroforma arctica JP610</name>
    <dbReference type="NCBI Taxonomy" id="667725"/>
    <lineage>
        <taxon>Eukaryota</taxon>
        <taxon>Ichthyosporea</taxon>
        <taxon>Ichthyophonida</taxon>
        <taxon>Sphaeroforma</taxon>
    </lineage>
</organism>
<dbReference type="RefSeq" id="XP_014156634.1">
    <property type="nucleotide sequence ID" value="XM_014301159.1"/>
</dbReference>
<accession>A0A0L0G0U3</accession>
<dbReference type="InterPro" id="IPR006594">
    <property type="entry name" value="LisH"/>
</dbReference>
<evidence type="ECO:0000313" key="3">
    <source>
        <dbReference type="EMBL" id="KNC82732.1"/>
    </source>
</evidence>
<dbReference type="PROSITE" id="PS50896">
    <property type="entry name" value="LISH"/>
    <property type="match status" value="1"/>
</dbReference>
<dbReference type="Proteomes" id="UP000054560">
    <property type="component" value="Unassembled WGS sequence"/>
</dbReference>
<dbReference type="eggNOG" id="KOG2659">
    <property type="taxonomic scope" value="Eukaryota"/>
</dbReference>
<dbReference type="GeneID" id="25905478"/>
<sequence length="235" mass="26534">MVSQNNSSSKQKNSIAQKDWQERLDNTEVDKNDLRHIVMNYLVIEGYKDAAESFRDESGVDPELDLSSIADRMKIRNAVQSGDITTAKGLVNDLNPEILDTNTLLYFHLQQQHLIELIRENRIDDAIDFAREELAAKSEESPNLLEELERTMSLIAFENAESSPMGYLLSPTQRQMMASELNAAILASQCLEKDPRLPLVLKMLVHAQDLLGKKTIFPHLINAVDGTLVLKENET</sequence>
<proteinExistence type="predicted"/>
<dbReference type="SMART" id="SM00667">
    <property type="entry name" value="LisH"/>
    <property type="match status" value="1"/>
</dbReference>
<dbReference type="STRING" id="667725.A0A0L0G0U3"/>
<evidence type="ECO:0000259" key="2">
    <source>
        <dbReference type="PROSITE" id="PS50897"/>
    </source>
</evidence>
<dbReference type="InterPro" id="IPR006595">
    <property type="entry name" value="CTLH_C"/>
</dbReference>
<dbReference type="EMBL" id="KQ241897">
    <property type="protein sequence ID" value="KNC82732.1"/>
    <property type="molecule type" value="Genomic_DNA"/>
</dbReference>
<dbReference type="InterPro" id="IPR024964">
    <property type="entry name" value="CTLH/CRA"/>
</dbReference>
<feature type="domain" description="CTLH" evidence="2">
    <location>
        <begin position="68"/>
        <end position="125"/>
    </location>
</feature>
<gene>
    <name evidence="3" type="ORF">SARC_04974</name>
</gene>
<dbReference type="SMART" id="SM00668">
    <property type="entry name" value="CTLH"/>
    <property type="match status" value="1"/>
</dbReference>
<dbReference type="OrthoDB" id="2415936at2759"/>
<dbReference type="SMART" id="SM00757">
    <property type="entry name" value="CRA"/>
    <property type="match status" value="1"/>
</dbReference>
<evidence type="ECO:0000256" key="1">
    <source>
        <dbReference type="SAM" id="MobiDB-lite"/>
    </source>
</evidence>
<keyword evidence="4" id="KW-1185">Reference proteome</keyword>
<name>A0A0L0G0U3_9EUKA</name>
<dbReference type="PANTHER" id="PTHR12864">
    <property type="entry name" value="RAN BINDING PROTEIN 9-RELATED"/>
    <property type="match status" value="1"/>
</dbReference>
<dbReference type="InterPro" id="IPR013144">
    <property type="entry name" value="CRA_dom"/>
</dbReference>
<dbReference type="PROSITE" id="PS50897">
    <property type="entry name" value="CTLH"/>
    <property type="match status" value="1"/>
</dbReference>
<dbReference type="Pfam" id="PF10607">
    <property type="entry name" value="CTLH"/>
    <property type="match status" value="1"/>
</dbReference>
<dbReference type="AlphaFoldDB" id="A0A0L0G0U3"/>
<evidence type="ECO:0000313" key="4">
    <source>
        <dbReference type="Proteomes" id="UP000054560"/>
    </source>
</evidence>
<feature type="region of interest" description="Disordered" evidence="1">
    <location>
        <begin position="1"/>
        <end position="21"/>
    </location>
</feature>